<feature type="transmembrane region" description="Helical" evidence="1">
    <location>
        <begin position="154"/>
        <end position="175"/>
    </location>
</feature>
<feature type="transmembrane region" description="Helical" evidence="1">
    <location>
        <begin position="272"/>
        <end position="294"/>
    </location>
</feature>
<proteinExistence type="predicted"/>
<keyword evidence="1" id="KW-1133">Transmembrane helix</keyword>
<feature type="transmembrane region" description="Helical" evidence="1">
    <location>
        <begin position="73"/>
        <end position="93"/>
    </location>
</feature>
<feature type="transmembrane region" description="Helical" evidence="1">
    <location>
        <begin position="202"/>
        <end position="224"/>
    </location>
</feature>
<feature type="transmembrane region" description="Helical" evidence="1">
    <location>
        <begin position="38"/>
        <end position="61"/>
    </location>
</feature>
<reference evidence="2 3" key="1">
    <citation type="submission" date="2016-03" db="EMBL/GenBank/DDBJ databases">
        <authorList>
            <person name="Ploux O."/>
        </authorList>
    </citation>
    <scope>NUCLEOTIDE SEQUENCE [LARGE SCALE GENOMIC DNA]</scope>
    <source>
        <strain evidence="2 3">UAMH 11012</strain>
    </source>
</reference>
<keyword evidence="1" id="KW-0812">Transmembrane</keyword>
<gene>
    <name evidence="2" type="ORF">PAC_07740</name>
</gene>
<organism evidence="2 3">
    <name type="scientific">Phialocephala subalpina</name>
    <dbReference type="NCBI Taxonomy" id="576137"/>
    <lineage>
        <taxon>Eukaryota</taxon>
        <taxon>Fungi</taxon>
        <taxon>Dikarya</taxon>
        <taxon>Ascomycota</taxon>
        <taxon>Pezizomycotina</taxon>
        <taxon>Leotiomycetes</taxon>
        <taxon>Helotiales</taxon>
        <taxon>Mollisiaceae</taxon>
        <taxon>Phialocephala</taxon>
        <taxon>Phialocephala fortinii species complex</taxon>
    </lineage>
</organism>
<dbReference type="OrthoDB" id="3541480at2759"/>
<evidence type="ECO:0000313" key="2">
    <source>
        <dbReference type="EMBL" id="CZR57851.1"/>
    </source>
</evidence>
<dbReference type="Proteomes" id="UP000184330">
    <property type="component" value="Unassembled WGS sequence"/>
</dbReference>
<name>A0A1L7WYL2_9HELO</name>
<evidence type="ECO:0000313" key="3">
    <source>
        <dbReference type="Proteomes" id="UP000184330"/>
    </source>
</evidence>
<dbReference type="AlphaFoldDB" id="A0A1L7WYL2"/>
<feature type="transmembrane region" description="Helical" evidence="1">
    <location>
        <begin position="236"/>
        <end position="260"/>
    </location>
</feature>
<accession>A0A1L7WYL2</accession>
<keyword evidence="1" id="KW-0472">Membrane</keyword>
<dbReference type="EMBL" id="FJOG01000010">
    <property type="protein sequence ID" value="CZR57851.1"/>
    <property type="molecule type" value="Genomic_DNA"/>
</dbReference>
<evidence type="ECO:0000256" key="1">
    <source>
        <dbReference type="SAM" id="Phobius"/>
    </source>
</evidence>
<feature type="transmembrane region" description="Helical" evidence="1">
    <location>
        <begin position="113"/>
        <end position="134"/>
    </location>
</feature>
<sequence length="330" mass="36758">MESNNTSSNSNATLLGGYNFGFYENSTQLTGNHFKDPVLVSAIVVNGICVFSFAALAIVSCWMKSKRTQGRKVFAVLYGLVVAMFLAYARTMADEIVHELGLDMITAYLALPIVKQVLANGTDATLIYVVYCVIKNRFRCIRPKKDRYVQAQHIHMGIFVLMLLFAVADAGLYSYTQVYTVSNDAEDSKAINISNWYRNIHLSYITIYCAVILEMFTCAVFIFQQSSPNQIRISKFLIFIVTPFLVIRSISNLALTLIYVYLAHYEQKSTGVIIAVLLGLTSVAVYTGLVIIGLENEKDWDDGINSAAMTEPMTRPIFDVTGRLTPCSLS</sequence>
<keyword evidence="3" id="KW-1185">Reference proteome</keyword>
<protein>
    <submittedName>
        <fullName evidence="2">Uncharacterized protein</fullName>
    </submittedName>
</protein>